<evidence type="ECO:0000313" key="4">
    <source>
        <dbReference type="EMBL" id="RLJ34718.1"/>
    </source>
</evidence>
<feature type="domain" description="Activator of Hsp90 ATPase homologue 1/2-like C-terminal" evidence="2">
    <location>
        <begin position="21"/>
        <end position="163"/>
    </location>
</feature>
<keyword evidence="5" id="KW-1185">Reference proteome</keyword>
<dbReference type="Proteomes" id="UP000233767">
    <property type="component" value="Unassembled WGS sequence"/>
</dbReference>
<proteinExistence type="inferred from homology"/>
<evidence type="ECO:0000313" key="6">
    <source>
        <dbReference type="Proteomes" id="UP000275027"/>
    </source>
</evidence>
<name>A0A497V1X7_9FLAO</name>
<reference evidence="3 5" key="1">
    <citation type="submission" date="2017-12" db="EMBL/GenBank/DDBJ databases">
        <title>Genomic Encyclopedia of Type Strains, Phase III (KMG-III): the genomes of soil and plant-associated and newly described type strains.</title>
        <authorList>
            <person name="Whitman W."/>
        </authorList>
    </citation>
    <scope>NUCLEOTIDE SEQUENCE [LARGE SCALE GENOMIC DNA]</scope>
    <source>
        <strain evidence="3 5">IP-10</strain>
    </source>
</reference>
<dbReference type="CDD" id="cd07814">
    <property type="entry name" value="SRPBCC_CalC_Aha1-like"/>
    <property type="match status" value="1"/>
</dbReference>
<accession>A0A497V1X7</accession>
<dbReference type="EMBL" id="PJND01000007">
    <property type="protein sequence ID" value="PKW29781.1"/>
    <property type="molecule type" value="Genomic_DNA"/>
</dbReference>
<organism evidence="4 6">
    <name type="scientific">Flavobacterium lindanitolerans</name>
    <dbReference type="NCBI Taxonomy" id="428988"/>
    <lineage>
        <taxon>Bacteria</taxon>
        <taxon>Pseudomonadati</taxon>
        <taxon>Bacteroidota</taxon>
        <taxon>Flavobacteriia</taxon>
        <taxon>Flavobacteriales</taxon>
        <taxon>Flavobacteriaceae</taxon>
        <taxon>Flavobacterium</taxon>
    </lineage>
</organism>
<protein>
    <submittedName>
        <fullName evidence="4">Uncharacterized protein YndB with AHSA1/START domain</fullName>
    </submittedName>
</protein>
<gene>
    <name evidence="3" type="ORF">B0G92_1426</name>
    <name evidence="4" type="ORF">CLV50_0078</name>
</gene>
<reference evidence="4 6" key="2">
    <citation type="submission" date="2018-10" db="EMBL/GenBank/DDBJ databases">
        <title>Genomic Encyclopedia of Archaeal and Bacterial Type Strains, Phase II (KMG-II): from individual species to whole genera.</title>
        <authorList>
            <person name="Goeker M."/>
        </authorList>
    </citation>
    <scope>NUCLEOTIDE SEQUENCE [LARGE SCALE GENOMIC DNA]</scope>
    <source>
        <strain evidence="4 6">DSM 21886</strain>
    </source>
</reference>
<dbReference type="Proteomes" id="UP000275027">
    <property type="component" value="Unassembled WGS sequence"/>
</dbReference>
<evidence type="ECO:0000259" key="2">
    <source>
        <dbReference type="Pfam" id="PF08327"/>
    </source>
</evidence>
<dbReference type="AlphaFoldDB" id="A0A497V1X7"/>
<dbReference type="Gene3D" id="3.30.530.20">
    <property type="match status" value="1"/>
</dbReference>
<dbReference type="InterPro" id="IPR013538">
    <property type="entry name" value="ASHA1/2-like_C"/>
</dbReference>
<sequence>MKIQPQDKSTQNEVHITHIFDADRKLVFDAWTDPKQLEKWYAPVGCSINFASINVRESGQFHSCIYNPEHGNCWCKGTYLEITVPEKIVFTMQVTDENGKDVNPIDMGMDTNWPAITKVTLTFEDLDGKTKLTLHQTVSESLAKTTGAYPSWIQMFNRLNEML</sequence>
<evidence type="ECO:0000313" key="5">
    <source>
        <dbReference type="Proteomes" id="UP000233767"/>
    </source>
</evidence>
<dbReference type="SUPFAM" id="SSF55961">
    <property type="entry name" value="Bet v1-like"/>
    <property type="match status" value="1"/>
</dbReference>
<evidence type="ECO:0000256" key="1">
    <source>
        <dbReference type="ARBA" id="ARBA00006817"/>
    </source>
</evidence>
<dbReference type="EMBL" id="RCCB01000010">
    <property type="protein sequence ID" value="RLJ34718.1"/>
    <property type="molecule type" value="Genomic_DNA"/>
</dbReference>
<dbReference type="InterPro" id="IPR023393">
    <property type="entry name" value="START-like_dom_sf"/>
</dbReference>
<evidence type="ECO:0000313" key="3">
    <source>
        <dbReference type="EMBL" id="PKW29781.1"/>
    </source>
</evidence>
<comment type="similarity">
    <text evidence="1">Belongs to the AHA1 family.</text>
</comment>
<dbReference type="RefSeq" id="WP_101471576.1">
    <property type="nucleotide sequence ID" value="NZ_PJND01000007.1"/>
</dbReference>
<comment type="caution">
    <text evidence="4">The sequence shown here is derived from an EMBL/GenBank/DDBJ whole genome shotgun (WGS) entry which is preliminary data.</text>
</comment>
<dbReference type="Pfam" id="PF08327">
    <property type="entry name" value="AHSA1"/>
    <property type="match status" value="1"/>
</dbReference>